<feature type="compositionally biased region" description="Basic and acidic residues" evidence="1">
    <location>
        <begin position="237"/>
        <end position="246"/>
    </location>
</feature>
<evidence type="ECO:0000313" key="3">
    <source>
        <dbReference type="Proteomes" id="UP001500665"/>
    </source>
</evidence>
<comment type="caution">
    <text evidence="2">The sequence shown here is derived from an EMBL/GenBank/DDBJ whole genome shotgun (WGS) entry which is preliminary data.</text>
</comment>
<feature type="region of interest" description="Disordered" evidence="1">
    <location>
        <begin position="563"/>
        <end position="601"/>
    </location>
</feature>
<accession>A0ABN1RWF8</accession>
<feature type="compositionally biased region" description="Basic residues" evidence="1">
    <location>
        <begin position="573"/>
        <end position="584"/>
    </location>
</feature>
<evidence type="ECO:0008006" key="4">
    <source>
        <dbReference type="Google" id="ProtNLM"/>
    </source>
</evidence>
<proteinExistence type="predicted"/>
<name>A0ABN1RWF8_9ACTN</name>
<feature type="region of interest" description="Disordered" evidence="1">
    <location>
        <begin position="230"/>
        <end position="262"/>
    </location>
</feature>
<dbReference type="EMBL" id="BAAAHH010000041">
    <property type="protein sequence ID" value="GAA0966130.1"/>
    <property type="molecule type" value="Genomic_DNA"/>
</dbReference>
<reference evidence="2 3" key="1">
    <citation type="journal article" date="2019" name="Int. J. Syst. Evol. Microbiol.">
        <title>The Global Catalogue of Microorganisms (GCM) 10K type strain sequencing project: providing services to taxonomists for standard genome sequencing and annotation.</title>
        <authorList>
            <consortium name="The Broad Institute Genomics Platform"/>
            <consortium name="The Broad Institute Genome Sequencing Center for Infectious Disease"/>
            <person name="Wu L."/>
            <person name="Ma J."/>
        </authorList>
    </citation>
    <scope>NUCLEOTIDE SEQUENCE [LARGE SCALE GENOMIC DNA]</scope>
    <source>
        <strain evidence="2 3">JCM 10696</strain>
    </source>
</reference>
<dbReference type="Proteomes" id="UP001500665">
    <property type="component" value="Unassembled WGS sequence"/>
</dbReference>
<evidence type="ECO:0000256" key="1">
    <source>
        <dbReference type="SAM" id="MobiDB-lite"/>
    </source>
</evidence>
<gene>
    <name evidence="2" type="ORF">GCM10009550_67830</name>
</gene>
<evidence type="ECO:0000313" key="2">
    <source>
        <dbReference type="EMBL" id="GAA0966130.1"/>
    </source>
</evidence>
<dbReference type="RefSeq" id="WP_344245895.1">
    <property type="nucleotide sequence ID" value="NZ_BAAAHH010000041.1"/>
</dbReference>
<protein>
    <recommendedName>
        <fullName evidence="4">Transposase</fullName>
    </recommendedName>
</protein>
<organism evidence="2 3">
    <name type="scientific">Actinocorallia libanotica</name>
    <dbReference type="NCBI Taxonomy" id="46162"/>
    <lineage>
        <taxon>Bacteria</taxon>
        <taxon>Bacillati</taxon>
        <taxon>Actinomycetota</taxon>
        <taxon>Actinomycetes</taxon>
        <taxon>Streptosporangiales</taxon>
        <taxon>Thermomonosporaceae</taxon>
        <taxon>Actinocorallia</taxon>
    </lineage>
</organism>
<sequence>MTAPLHEPDLREEAVAKTYPGGKGHGWLSLREERTQISDGEVQRAVDFVAASGLLETFEPLLARKTGRPRTCTVEGLLVGLQLACRQSGGGHLHLNHVTDILYWRIGEQWRRRFKLRDKPDDLDGFEAAYSVVRRIFHDLLRHLDPSPLPKNRRLLKTEAARIEKNADHKALTARDELLTFACNQVLEASLQPVRPLLEAADGSLGLDATVIATPSRGIRSKGPYLSTDPDAGWYVRHGDHADPDHPNPATPLPEENSNRSRKPKYLYGYDAALAVTHAITPSAAHPPGAPPLPALILGMKLARPGHSPGANGTAVLADIVRRGYPTGYVAADNSYNNSLPEHYQLPLRSLGFSPVYNYSVKQFGVQSQVYGALQVEGSWYCPHTPPQLISATQDLYRRKNDPAKIDQATWRARADARTPYQLAPKGRAKPSDGHHRYMCPATAGRLQCPLKPTSMGKNPRLPLVAIPPSPVKPPLICEQTAITVAPKHGAKQWQPLTYGSPEWQHAYATLRNATEGMNGYAKDDAREAIERAQGRRVRGIAAQSLLLAFQLAHANTRKITMWADSLPGPTGKPRRRTPRRRTRNLSEWTPKGYIETSPAT</sequence>
<keyword evidence="3" id="KW-1185">Reference proteome</keyword>